<dbReference type="Pfam" id="PF10986">
    <property type="entry name" value="ZrgA"/>
    <property type="match status" value="1"/>
</dbReference>
<dbReference type="Proteomes" id="UP000226525">
    <property type="component" value="Unassembled WGS sequence"/>
</dbReference>
<evidence type="ECO:0000313" key="3">
    <source>
        <dbReference type="Proteomes" id="UP000226525"/>
    </source>
</evidence>
<dbReference type="EMBL" id="NZEX01000104">
    <property type="protein sequence ID" value="MAH63645.1"/>
    <property type="molecule type" value="Genomic_DNA"/>
</dbReference>
<dbReference type="AlphaFoldDB" id="A0A2D6YKK8"/>
<reference evidence="3" key="1">
    <citation type="submission" date="2017-09" db="EMBL/GenBank/DDBJ databases">
        <title>The Reconstruction of 2,631 Draft Metagenome-Assembled Genomes from the Global Oceans.</title>
        <authorList>
            <person name="Tully B.J."/>
            <person name="Graham E.D."/>
            <person name="Heidelberg J.F."/>
        </authorList>
    </citation>
    <scope>NUCLEOTIDE SEQUENCE [LARGE SCALE GENOMIC DNA]</scope>
</reference>
<dbReference type="InterPro" id="IPR021253">
    <property type="entry name" value="ZrgA-like"/>
</dbReference>
<evidence type="ECO:0008006" key="4">
    <source>
        <dbReference type="Google" id="ProtNLM"/>
    </source>
</evidence>
<protein>
    <recommendedName>
        <fullName evidence="4">DUF2796 domain-containing protein</fullName>
    </recommendedName>
</protein>
<sequence length="141" mass="16469">MKYFFAYTFCVFYFLFECYAQSSLDAHVHGEAELNIVFEGQKLLVELESPSFNLVGFEHEPKTLEQKNLVKKTIELLENFKSVANLSEEASCNIIDTKVSTSMKGVEEGLGEHHEDEHHEDEHHEDEHHEDEHHEDEHHED</sequence>
<feature type="non-terminal residue" evidence="2">
    <location>
        <position position="141"/>
    </location>
</feature>
<evidence type="ECO:0000313" key="2">
    <source>
        <dbReference type="EMBL" id="MAH63645.1"/>
    </source>
</evidence>
<feature type="compositionally biased region" description="Basic and acidic residues" evidence="1">
    <location>
        <begin position="105"/>
        <end position="141"/>
    </location>
</feature>
<comment type="caution">
    <text evidence="2">The sequence shown here is derived from an EMBL/GenBank/DDBJ whole genome shotgun (WGS) entry which is preliminary data.</text>
</comment>
<proteinExistence type="predicted"/>
<organism evidence="2 3">
    <name type="scientific">SAR324 cluster bacterium</name>
    <dbReference type="NCBI Taxonomy" id="2024889"/>
    <lineage>
        <taxon>Bacteria</taxon>
        <taxon>Deltaproteobacteria</taxon>
        <taxon>SAR324 cluster</taxon>
    </lineage>
</organism>
<evidence type="ECO:0000256" key="1">
    <source>
        <dbReference type="SAM" id="MobiDB-lite"/>
    </source>
</evidence>
<feature type="region of interest" description="Disordered" evidence="1">
    <location>
        <begin position="103"/>
        <end position="141"/>
    </location>
</feature>
<name>A0A2D6YKK8_9DELT</name>
<gene>
    <name evidence="2" type="ORF">CMN54_09415</name>
</gene>
<accession>A0A2D6YKK8</accession>